<proteinExistence type="predicted"/>
<keyword evidence="1" id="KW-0472">Membrane</keyword>
<accession>A0A0E9SHN4</accession>
<name>A0A0E9SHN4_ANGAN</name>
<feature type="transmembrane region" description="Helical" evidence="1">
    <location>
        <begin position="12"/>
        <end position="33"/>
    </location>
</feature>
<keyword evidence="1" id="KW-0812">Transmembrane</keyword>
<keyword evidence="1" id="KW-1133">Transmembrane helix</keyword>
<sequence>MQRLGRLFTPAVLLTVCFCRFIRFYFGFINYLYCNYC</sequence>
<reference evidence="2" key="1">
    <citation type="submission" date="2014-11" db="EMBL/GenBank/DDBJ databases">
        <authorList>
            <person name="Amaro Gonzalez C."/>
        </authorList>
    </citation>
    <scope>NUCLEOTIDE SEQUENCE</scope>
</reference>
<protein>
    <submittedName>
        <fullName evidence="2">Uncharacterized protein</fullName>
    </submittedName>
</protein>
<evidence type="ECO:0000313" key="2">
    <source>
        <dbReference type="EMBL" id="JAH40747.1"/>
    </source>
</evidence>
<evidence type="ECO:0000256" key="1">
    <source>
        <dbReference type="SAM" id="Phobius"/>
    </source>
</evidence>
<dbReference type="AlphaFoldDB" id="A0A0E9SHN4"/>
<organism evidence="2">
    <name type="scientific">Anguilla anguilla</name>
    <name type="common">European freshwater eel</name>
    <name type="synonym">Muraena anguilla</name>
    <dbReference type="NCBI Taxonomy" id="7936"/>
    <lineage>
        <taxon>Eukaryota</taxon>
        <taxon>Metazoa</taxon>
        <taxon>Chordata</taxon>
        <taxon>Craniata</taxon>
        <taxon>Vertebrata</taxon>
        <taxon>Euteleostomi</taxon>
        <taxon>Actinopterygii</taxon>
        <taxon>Neopterygii</taxon>
        <taxon>Teleostei</taxon>
        <taxon>Anguilliformes</taxon>
        <taxon>Anguillidae</taxon>
        <taxon>Anguilla</taxon>
    </lineage>
</organism>
<dbReference type="EMBL" id="GBXM01067830">
    <property type="protein sequence ID" value="JAH40747.1"/>
    <property type="molecule type" value="Transcribed_RNA"/>
</dbReference>
<reference evidence="2" key="2">
    <citation type="journal article" date="2015" name="Fish Shellfish Immunol.">
        <title>Early steps in the European eel (Anguilla anguilla)-Vibrio vulnificus interaction in the gills: Role of the RtxA13 toxin.</title>
        <authorList>
            <person name="Callol A."/>
            <person name="Pajuelo D."/>
            <person name="Ebbesson L."/>
            <person name="Teles M."/>
            <person name="MacKenzie S."/>
            <person name="Amaro C."/>
        </authorList>
    </citation>
    <scope>NUCLEOTIDE SEQUENCE</scope>
</reference>